<gene>
    <name evidence="1" type="ORF">TWF481_010399</name>
</gene>
<keyword evidence="2" id="KW-1185">Reference proteome</keyword>
<evidence type="ECO:0000313" key="2">
    <source>
        <dbReference type="Proteomes" id="UP001370758"/>
    </source>
</evidence>
<protein>
    <recommendedName>
        <fullName evidence="3">F-box domain-containing protein</fullName>
    </recommendedName>
</protein>
<proteinExistence type="predicted"/>
<evidence type="ECO:0008006" key="3">
    <source>
        <dbReference type="Google" id="ProtNLM"/>
    </source>
</evidence>
<sequence>MSSKTLPELPVEIWLKIFRSYEHALLRANPWKVMELIRSRKKDPVAFDRGCKDINCASFISAVRRRGGLCNRVDTIIIDECEWESTDSQGPDSKESSVIETAQFNDYISALGVLSTQLVRISTTTNVHITINNKASEFPALTHYQVTKSRYGDDHDMSYGKIPPVKNISMSGSDGVGFATMGEGKERWDGVTRFEIRDYDYSIGWSFLRPLLSRMTALVAFSLRFAEDLDAQPRFEDLIQILKGLPISCESITFLHCETQSSRENLLPEWQNGKSPRSENNLQKMLDRFEHLEYFYAPADLIPGAACSGPTFKSSLFALKNTTTFNKIIKQDGKTFQNS</sequence>
<dbReference type="AlphaFoldDB" id="A0AAV9W0U7"/>
<accession>A0AAV9W0U7</accession>
<comment type="caution">
    <text evidence="1">The sequence shown here is derived from an EMBL/GenBank/DDBJ whole genome shotgun (WGS) entry which is preliminary data.</text>
</comment>
<dbReference type="EMBL" id="JAVHJL010000007">
    <property type="protein sequence ID" value="KAK6500042.1"/>
    <property type="molecule type" value="Genomic_DNA"/>
</dbReference>
<dbReference type="Proteomes" id="UP001370758">
    <property type="component" value="Unassembled WGS sequence"/>
</dbReference>
<organism evidence="1 2">
    <name type="scientific">Arthrobotrys musiformis</name>
    <dbReference type="NCBI Taxonomy" id="47236"/>
    <lineage>
        <taxon>Eukaryota</taxon>
        <taxon>Fungi</taxon>
        <taxon>Dikarya</taxon>
        <taxon>Ascomycota</taxon>
        <taxon>Pezizomycotina</taxon>
        <taxon>Orbiliomycetes</taxon>
        <taxon>Orbiliales</taxon>
        <taxon>Orbiliaceae</taxon>
        <taxon>Arthrobotrys</taxon>
    </lineage>
</organism>
<evidence type="ECO:0000313" key="1">
    <source>
        <dbReference type="EMBL" id="KAK6500042.1"/>
    </source>
</evidence>
<reference evidence="1 2" key="1">
    <citation type="submission" date="2023-08" db="EMBL/GenBank/DDBJ databases">
        <authorList>
            <person name="Palmer J.M."/>
        </authorList>
    </citation>
    <scope>NUCLEOTIDE SEQUENCE [LARGE SCALE GENOMIC DNA]</scope>
    <source>
        <strain evidence="1 2">TWF481</strain>
    </source>
</reference>
<name>A0AAV9W0U7_9PEZI</name>